<sequence>MTEGAFVDFRKVDSCGAFGMLSDILPACLPPLTRPGVAGMLMRAETICHWAHSLTNKQCQGSKTWLEGSSKSPRPRRRLCNRARIRHGTLADKQSPSAAAAKGYKLFSAQHI</sequence>
<name>A0A9N7UX73_PLEPL</name>
<accession>A0A9N7UX73</accession>
<evidence type="ECO:0000313" key="1">
    <source>
        <dbReference type="EMBL" id="CAB1438020.1"/>
    </source>
</evidence>
<evidence type="ECO:0000313" key="2">
    <source>
        <dbReference type="Proteomes" id="UP001153269"/>
    </source>
</evidence>
<dbReference type="EMBL" id="CADEAL010002101">
    <property type="protein sequence ID" value="CAB1438020.1"/>
    <property type="molecule type" value="Genomic_DNA"/>
</dbReference>
<organism evidence="1 2">
    <name type="scientific">Pleuronectes platessa</name>
    <name type="common">European plaice</name>
    <dbReference type="NCBI Taxonomy" id="8262"/>
    <lineage>
        <taxon>Eukaryota</taxon>
        <taxon>Metazoa</taxon>
        <taxon>Chordata</taxon>
        <taxon>Craniata</taxon>
        <taxon>Vertebrata</taxon>
        <taxon>Euteleostomi</taxon>
        <taxon>Actinopterygii</taxon>
        <taxon>Neopterygii</taxon>
        <taxon>Teleostei</taxon>
        <taxon>Neoteleostei</taxon>
        <taxon>Acanthomorphata</taxon>
        <taxon>Carangaria</taxon>
        <taxon>Pleuronectiformes</taxon>
        <taxon>Pleuronectoidei</taxon>
        <taxon>Pleuronectidae</taxon>
        <taxon>Pleuronectes</taxon>
    </lineage>
</organism>
<protein>
    <submittedName>
        <fullName evidence="1">Uncharacterized protein</fullName>
    </submittedName>
</protein>
<comment type="caution">
    <text evidence="1">The sequence shown here is derived from an EMBL/GenBank/DDBJ whole genome shotgun (WGS) entry which is preliminary data.</text>
</comment>
<proteinExistence type="predicted"/>
<gene>
    <name evidence="1" type="ORF">PLEPLA_LOCUS25988</name>
</gene>
<dbReference type="Proteomes" id="UP001153269">
    <property type="component" value="Unassembled WGS sequence"/>
</dbReference>
<keyword evidence="2" id="KW-1185">Reference proteome</keyword>
<dbReference type="AlphaFoldDB" id="A0A9N7UX73"/>
<reference evidence="1" key="1">
    <citation type="submission" date="2020-03" db="EMBL/GenBank/DDBJ databases">
        <authorList>
            <person name="Weist P."/>
        </authorList>
    </citation>
    <scope>NUCLEOTIDE SEQUENCE</scope>
</reference>